<evidence type="ECO:0000256" key="6">
    <source>
        <dbReference type="ARBA" id="ARBA00023139"/>
    </source>
</evidence>
<dbReference type="InterPro" id="IPR046953">
    <property type="entry name" value="Spore_GerAC-like_C"/>
</dbReference>
<comment type="subcellular location">
    <subcellularLocation>
        <location evidence="1">Membrane</location>
        <topology evidence="1">Lipid-anchor</topology>
    </subcellularLocation>
</comment>
<evidence type="ECO:0000259" key="8">
    <source>
        <dbReference type="Pfam" id="PF05504"/>
    </source>
</evidence>
<dbReference type="NCBIfam" id="TIGR02887">
    <property type="entry name" value="spore_ger_x_C"/>
    <property type="match status" value="1"/>
</dbReference>
<comment type="caution">
    <text evidence="10">The sequence shown here is derived from an EMBL/GenBank/DDBJ whole genome shotgun (WGS) entry which is preliminary data.</text>
</comment>
<dbReference type="PANTHER" id="PTHR35789">
    <property type="entry name" value="SPORE GERMINATION PROTEIN B3"/>
    <property type="match status" value="1"/>
</dbReference>
<protein>
    <submittedName>
        <fullName evidence="10">Ger(X)C family spore germination protein</fullName>
    </submittedName>
</protein>
<dbReference type="GO" id="GO:0009847">
    <property type="term" value="P:spore germination"/>
    <property type="evidence" value="ECO:0007669"/>
    <property type="project" value="InterPro"/>
</dbReference>
<accession>A0A3S0IM09</accession>
<reference evidence="10 11" key="1">
    <citation type="submission" date="2018-12" db="EMBL/GenBank/DDBJ databases">
        <title>Bacillus yapensis draft genome sequence.</title>
        <authorList>
            <person name="Yu L."/>
            <person name="Xu X."/>
            <person name="Tang X."/>
        </authorList>
    </citation>
    <scope>NUCLEOTIDE SEQUENCE [LARGE SCALE GENOMIC DNA]</scope>
    <source>
        <strain evidence="10 11">XXST-01</strain>
    </source>
</reference>
<feature type="domain" description="Spore germination protein N-terminal" evidence="9">
    <location>
        <begin position="22"/>
        <end position="193"/>
    </location>
</feature>
<proteinExistence type="inferred from homology"/>
<dbReference type="OrthoDB" id="9816067at2"/>
<organism evidence="10 11">
    <name type="scientific">Bacillus yapensis</name>
    <dbReference type="NCBI Taxonomy" id="2492960"/>
    <lineage>
        <taxon>Bacteria</taxon>
        <taxon>Bacillati</taxon>
        <taxon>Bacillota</taxon>
        <taxon>Bacilli</taxon>
        <taxon>Bacillales</taxon>
        <taxon>Bacillaceae</taxon>
        <taxon>Bacillus</taxon>
    </lineage>
</organism>
<keyword evidence="4" id="KW-0732">Signal</keyword>
<evidence type="ECO:0000256" key="4">
    <source>
        <dbReference type="ARBA" id="ARBA00022729"/>
    </source>
</evidence>
<keyword evidence="3" id="KW-0309">Germination</keyword>
<dbReference type="PROSITE" id="PS51257">
    <property type="entry name" value="PROKAR_LIPOPROTEIN"/>
    <property type="match status" value="1"/>
</dbReference>
<dbReference type="Pfam" id="PF25198">
    <property type="entry name" value="Spore_GerAC_N"/>
    <property type="match status" value="1"/>
</dbReference>
<name>A0A3S0IM09_9BACI</name>
<dbReference type="RefSeq" id="WP_126410486.1">
    <property type="nucleotide sequence ID" value="NZ_RXNT01000020.1"/>
</dbReference>
<dbReference type="GO" id="GO:0016020">
    <property type="term" value="C:membrane"/>
    <property type="evidence" value="ECO:0007669"/>
    <property type="project" value="UniProtKB-SubCell"/>
</dbReference>
<dbReference type="Proteomes" id="UP000271374">
    <property type="component" value="Unassembled WGS sequence"/>
</dbReference>
<keyword evidence="7" id="KW-0449">Lipoprotein</keyword>
<evidence type="ECO:0000256" key="2">
    <source>
        <dbReference type="ARBA" id="ARBA00007886"/>
    </source>
</evidence>
<evidence type="ECO:0000256" key="5">
    <source>
        <dbReference type="ARBA" id="ARBA00023136"/>
    </source>
</evidence>
<comment type="similarity">
    <text evidence="2">Belongs to the GerABKC lipoprotein family.</text>
</comment>
<dbReference type="Gene3D" id="3.30.300.210">
    <property type="entry name" value="Nutrient germinant receptor protein C, domain 3"/>
    <property type="match status" value="1"/>
</dbReference>
<dbReference type="EMBL" id="RXNT01000020">
    <property type="protein sequence ID" value="RTR27112.1"/>
    <property type="molecule type" value="Genomic_DNA"/>
</dbReference>
<dbReference type="Pfam" id="PF05504">
    <property type="entry name" value="Spore_GerAC"/>
    <property type="match status" value="1"/>
</dbReference>
<dbReference type="InterPro" id="IPR057336">
    <property type="entry name" value="GerAC_N"/>
</dbReference>
<evidence type="ECO:0000259" key="9">
    <source>
        <dbReference type="Pfam" id="PF25198"/>
    </source>
</evidence>
<evidence type="ECO:0000256" key="1">
    <source>
        <dbReference type="ARBA" id="ARBA00004635"/>
    </source>
</evidence>
<gene>
    <name evidence="10" type="ORF">EKG37_19700</name>
</gene>
<dbReference type="PANTHER" id="PTHR35789:SF1">
    <property type="entry name" value="SPORE GERMINATION PROTEIN B3"/>
    <property type="match status" value="1"/>
</dbReference>
<sequence>MKKIQHILFVFVIALTLTGCWDRTEVNDLAFITSTGIDKLEDNLFQVSIQVPLPSAMGGPSGGGGGTSGNKPYYVDSGIGRNVREANDDMQRRMSRELYFAHRRVIILGEKLASEGMERSLDLILEHPESRLSTFMLVAKGNAMDILTSSPHFEQIPAEAVRELTKTALKMNTREIINQLHLPGKDPIIPVVRTVTTQNNGQDEKIELQIDGAAILKDDVLQFMTNDQEALGISWLLKRMYEKKLTVSVRKESELNLIVEDYKLKPSYKINNKLPEFTISLFVDCNLLQNEPDLNLEDPDIYSLATRKIEEEIKKQVAGIINHAKSVGVDPYGLGWLVYRHDNKLWEENLSKNWRELLPDIKVAVNVEAEIAVINNKGIKIREAT</sequence>
<keyword evidence="11" id="KW-1185">Reference proteome</keyword>
<evidence type="ECO:0000313" key="10">
    <source>
        <dbReference type="EMBL" id="RTR27112.1"/>
    </source>
</evidence>
<dbReference type="InterPro" id="IPR008844">
    <property type="entry name" value="Spore_GerAC-like"/>
</dbReference>
<keyword evidence="6" id="KW-0564">Palmitate</keyword>
<evidence type="ECO:0000313" key="11">
    <source>
        <dbReference type="Proteomes" id="UP000271374"/>
    </source>
</evidence>
<feature type="domain" description="Spore germination GerAC-like C-terminal" evidence="8">
    <location>
        <begin position="211"/>
        <end position="371"/>
    </location>
</feature>
<evidence type="ECO:0000256" key="3">
    <source>
        <dbReference type="ARBA" id="ARBA00022544"/>
    </source>
</evidence>
<dbReference type="AlphaFoldDB" id="A0A3S0IM09"/>
<keyword evidence="5" id="KW-0472">Membrane</keyword>
<dbReference type="InterPro" id="IPR038501">
    <property type="entry name" value="Spore_GerAC_C_sf"/>
</dbReference>
<evidence type="ECO:0000256" key="7">
    <source>
        <dbReference type="ARBA" id="ARBA00023288"/>
    </source>
</evidence>